<dbReference type="SUPFAM" id="SSF51445">
    <property type="entry name" value="(Trans)glycosidases"/>
    <property type="match status" value="1"/>
</dbReference>
<dbReference type="InterPro" id="IPR028212">
    <property type="entry name" value="GHL6"/>
</dbReference>
<dbReference type="GO" id="GO:0016787">
    <property type="term" value="F:hydrolase activity"/>
    <property type="evidence" value="ECO:0007669"/>
    <property type="project" value="UniProtKB-KW"/>
</dbReference>
<proteinExistence type="predicted"/>
<evidence type="ECO:0000313" key="1">
    <source>
        <dbReference type="EMBL" id="QGY43457.1"/>
    </source>
</evidence>
<dbReference type="PROSITE" id="PS51257">
    <property type="entry name" value="PROKAR_LIPOPROTEIN"/>
    <property type="match status" value="1"/>
</dbReference>
<reference evidence="1 2" key="1">
    <citation type="submission" date="2019-11" db="EMBL/GenBank/DDBJ databases">
        <authorList>
            <person name="Zheng R.K."/>
            <person name="Sun C.M."/>
        </authorList>
    </citation>
    <scope>NUCLEOTIDE SEQUENCE [LARGE SCALE GENOMIC DNA]</scope>
    <source>
        <strain evidence="1 2">WC007</strain>
    </source>
</reference>
<organism evidence="1 2">
    <name type="scientific">Maribellus comscasis</name>
    <dbReference type="NCBI Taxonomy" id="2681766"/>
    <lineage>
        <taxon>Bacteria</taxon>
        <taxon>Pseudomonadati</taxon>
        <taxon>Bacteroidota</taxon>
        <taxon>Bacteroidia</taxon>
        <taxon>Marinilabiliales</taxon>
        <taxon>Prolixibacteraceae</taxon>
        <taxon>Maribellus</taxon>
    </lineage>
</organism>
<dbReference type="Proteomes" id="UP000428260">
    <property type="component" value="Chromosome"/>
</dbReference>
<dbReference type="InterPro" id="IPR017853">
    <property type="entry name" value="GH"/>
</dbReference>
<dbReference type="Pfam" id="PF14871">
    <property type="entry name" value="GHL6"/>
    <property type="match status" value="1"/>
</dbReference>
<keyword evidence="2" id="KW-1185">Reference proteome</keyword>
<name>A0A6I6JTI2_9BACT</name>
<protein>
    <submittedName>
        <fullName evidence="1">Family 10 glycosylhydrolase</fullName>
    </submittedName>
</protein>
<keyword evidence="1" id="KW-0378">Hydrolase</keyword>
<dbReference type="AlphaFoldDB" id="A0A6I6JTI2"/>
<gene>
    <name evidence="1" type="ORF">GM418_07225</name>
</gene>
<dbReference type="KEGG" id="mcos:GM418_07225"/>
<dbReference type="EMBL" id="CP046401">
    <property type="protein sequence ID" value="QGY43457.1"/>
    <property type="molecule type" value="Genomic_DNA"/>
</dbReference>
<dbReference type="Gene3D" id="3.20.20.80">
    <property type="entry name" value="Glycosidases"/>
    <property type="match status" value="1"/>
</dbReference>
<sequence>MKNKTIWFIVFITLVVITGCNKGETGKSGNEAIRAYNIDYNWGPGGAHGFAEPGLWADANPEELMDWYEDLGCNAVHSFGVSCNGYAWYKNGVVPEQPGLKYDFLTEMVKIGRRKNMKVFGYFCVGANNKWEEDHPDLCYGMNGQQIPFTKKYVDYLSSSIEDAIKKTDMDGIMLDWFYNPGGGRDPLPPLRWMECEQEMYEELMQQPFPGKDSITPEIELDFRRKAIDRAWQQIKTTTKRAKPDCIIWLTAYEVDSKEYEGSALLKEVDWLMNEAGDIKRTAAMRDLTGSETKLITCLANWNKQNPAEIVPAALKENVGLYGFTKPVIGPMMKPVDYYLSNPIDSLKEDERNIAVLARAFNDLPLNYVKKQ</sequence>
<accession>A0A6I6JTI2</accession>
<evidence type="ECO:0000313" key="2">
    <source>
        <dbReference type="Proteomes" id="UP000428260"/>
    </source>
</evidence>
<dbReference type="RefSeq" id="WP_158864608.1">
    <property type="nucleotide sequence ID" value="NZ_CP046401.1"/>
</dbReference>